<organism evidence="1 2">
    <name type="scientific">Nephila pilipes</name>
    <name type="common">Giant wood spider</name>
    <name type="synonym">Nephila maculata</name>
    <dbReference type="NCBI Taxonomy" id="299642"/>
    <lineage>
        <taxon>Eukaryota</taxon>
        <taxon>Metazoa</taxon>
        <taxon>Ecdysozoa</taxon>
        <taxon>Arthropoda</taxon>
        <taxon>Chelicerata</taxon>
        <taxon>Arachnida</taxon>
        <taxon>Araneae</taxon>
        <taxon>Araneomorphae</taxon>
        <taxon>Entelegynae</taxon>
        <taxon>Araneoidea</taxon>
        <taxon>Nephilidae</taxon>
        <taxon>Nephila</taxon>
    </lineage>
</organism>
<feature type="non-terminal residue" evidence="1">
    <location>
        <position position="1"/>
    </location>
</feature>
<dbReference type="AlphaFoldDB" id="A0A8X6PKC2"/>
<reference evidence="1" key="1">
    <citation type="submission" date="2020-08" db="EMBL/GenBank/DDBJ databases">
        <title>Multicomponent nature underlies the extraordinary mechanical properties of spider dragline silk.</title>
        <authorList>
            <person name="Kono N."/>
            <person name="Nakamura H."/>
            <person name="Mori M."/>
            <person name="Yoshida Y."/>
            <person name="Ohtoshi R."/>
            <person name="Malay A.D."/>
            <person name="Moran D.A.P."/>
            <person name="Tomita M."/>
            <person name="Numata K."/>
            <person name="Arakawa K."/>
        </authorList>
    </citation>
    <scope>NUCLEOTIDE SEQUENCE</scope>
</reference>
<name>A0A8X6PKC2_NEPPI</name>
<accession>A0A8X6PKC2</accession>
<evidence type="ECO:0000313" key="2">
    <source>
        <dbReference type="Proteomes" id="UP000887013"/>
    </source>
</evidence>
<sequence length="55" mass="6027">AIGCPHVSVSYCNRGGWKFTLYAPSSGDSDSSRWNAEVSTEISGANKEVREYVKE</sequence>
<proteinExistence type="predicted"/>
<comment type="caution">
    <text evidence="1">The sequence shown here is derived from an EMBL/GenBank/DDBJ whole genome shotgun (WGS) entry which is preliminary data.</text>
</comment>
<dbReference type="Proteomes" id="UP000887013">
    <property type="component" value="Unassembled WGS sequence"/>
</dbReference>
<gene>
    <name evidence="1" type="ORF">NPIL_662951</name>
</gene>
<evidence type="ECO:0000313" key="1">
    <source>
        <dbReference type="EMBL" id="GFT75293.1"/>
    </source>
</evidence>
<dbReference type="EMBL" id="BMAW01021883">
    <property type="protein sequence ID" value="GFT75293.1"/>
    <property type="molecule type" value="Genomic_DNA"/>
</dbReference>
<protein>
    <submittedName>
        <fullName evidence="1">Uncharacterized protein</fullName>
    </submittedName>
</protein>
<keyword evidence="2" id="KW-1185">Reference proteome</keyword>